<comment type="caution">
    <text evidence="2">The sequence shown here is derived from an EMBL/GenBank/DDBJ whole genome shotgun (WGS) entry which is preliminary data.</text>
</comment>
<gene>
    <name evidence="2" type="ORF">AAP_03468</name>
</gene>
<evidence type="ECO:0000313" key="3">
    <source>
        <dbReference type="Proteomes" id="UP000242877"/>
    </source>
</evidence>
<organism evidence="2 3">
    <name type="scientific">Ascosphaera apis ARSEF 7405</name>
    <dbReference type="NCBI Taxonomy" id="392613"/>
    <lineage>
        <taxon>Eukaryota</taxon>
        <taxon>Fungi</taxon>
        <taxon>Dikarya</taxon>
        <taxon>Ascomycota</taxon>
        <taxon>Pezizomycotina</taxon>
        <taxon>Eurotiomycetes</taxon>
        <taxon>Eurotiomycetidae</taxon>
        <taxon>Onygenales</taxon>
        <taxon>Ascosphaeraceae</taxon>
        <taxon>Ascosphaera</taxon>
    </lineage>
</organism>
<accession>A0A167YG44</accession>
<dbReference type="SUPFAM" id="SSF52047">
    <property type="entry name" value="RNI-like"/>
    <property type="match status" value="1"/>
</dbReference>
<dbReference type="PANTHER" id="PTHR13318:SF95">
    <property type="entry name" value="F-BOX PROTEIN YLR352W"/>
    <property type="match status" value="1"/>
</dbReference>
<dbReference type="GO" id="GO:0031146">
    <property type="term" value="P:SCF-dependent proteasomal ubiquitin-dependent protein catabolic process"/>
    <property type="evidence" value="ECO:0007669"/>
    <property type="project" value="TreeGrafter"/>
</dbReference>
<keyword evidence="3" id="KW-1185">Reference proteome</keyword>
<feature type="compositionally biased region" description="Polar residues" evidence="1">
    <location>
        <begin position="54"/>
        <end position="71"/>
    </location>
</feature>
<proteinExistence type="predicted"/>
<dbReference type="OrthoDB" id="4204557at2759"/>
<feature type="region of interest" description="Disordered" evidence="1">
    <location>
        <begin position="1"/>
        <end position="77"/>
    </location>
</feature>
<evidence type="ECO:0000313" key="2">
    <source>
        <dbReference type="EMBL" id="KZZ91298.1"/>
    </source>
</evidence>
<feature type="compositionally biased region" description="Polar residues" evidence="1">
    <location>
        <begin position="22"/>
        <end position="46"/>
    </location>
</feature>
<dbReference type="Proteomes" id="UP000242877">
    <property type="component" value="Unassembled WGS sequence"/>
</dbReference>
<evidence type="ECO:0000256" key="1">
    <source>
        <dbReference type="SAM" id="MobiDB-lite"/>
    </source>
</evidence>
<dbReference type="GO" id="GO:0019005">
    <property type="term" value="C:SCF ubiquitin ligase complex"/>
    <property type="evidence" value="ECO:0007669"/>
    <property type="project" value="TreeGrafter"/>
</dbReference>
<dbReference type="Gene3D" id="3.80.10.10">
    <property type="entry name" value="Ribonuclease Inhibitor"/>
    <property type="match status" value="1"/>
</dbReference>
<dbReference type="InterPro" id="IPR032675">
    <property type="entry name" value="LRR_dom_sf"/>
</dbReference>
<dbReference type="EMBL" id="AZGZ01000014">
    <property type="protein sequence ID" value="KZZ91298.1"/>
    <property type="molecule type" value="Genomic_DNA"/>
</dbReference>
<dbReference type="AlphaFoldDB" id="A0A167YG44"/>
<dbReference type="PANTHER" id="PTHR13318">
    <property type="entry name" value="PARTNER OF PAIRED, ISOFORM B-RELATED"/>
    <property type="match status" value="1"/>
</dbReference>
<reference evidence="2 3" key="1">
    <citation type="journal article" date="2016" name="Genome Biol. Evol.">
        <title>Divergent and convergent evolution of fungal pathogenicity.</title>
        <authorList>
            <person name="Shang Y."/>
            <person name="Xiao G."/>
            <person name="Zheng P."/>
            <person name="Cen K."/>
            <person name="Zhan S."/>
            <person name="Wang C."/>
        </authorList>
    </citation>
    <scope>NUCLEOTIDE SEQUENCE [LARGE SCALE GENOMIC DNA]</scope>
    <source>
        <strain evidence="2 3">ARSEF 7405</strain>
    </source>
</reference>
<protein>
    <submittedName>
        <fullName evidence="2">Leucine Rich Repeat domain-containing protein</fullName>
    </submittedName>
</protein>
<dbReference type="VEuPathDB" id="FungiDB:AAP_03468"/>
<sequence>MSRFPPLELQIPNGKTSDHNSRPSTASSANSTGQQSTTSRASSPQSVHEEDNSRVPQSFESTSPTSRQNPSLRFIPGTEAFSNAGTMGTAVYNPAALAPPPTRFYCACNTFRGWKNIPIAGKRASRSYSDLRVLSDQNDDGWLWEIPESQTQKVQVKRKGQDHNTSCAEAHHDDSPHLFVPRQSEEQVDRRAPIEKLSVELLNEIIRHLVIDIPPNGYTPRNVDLISCLLTCRTLHASTLSVLYENITIPHSTIFSKFLSQIRKYPGLQSTVRRLDFSHFTSVGLGRTMEMNAKIQNLTSTTLLECLNLIPDLKEALFQEHLEGDLSAEVIYKVMAEMPRLQAVDFCACSSASFSEGFLQAISMPTLPPTLTITRLSLHECSSLEPSVFTALLPRLPRLTHLDVAHTQITNEALFSIPHSARLTHLNLARCIKLTGDAVVSFLTEHPAACKNSLVYLNLMTDASRSCMLGTEEVDKLVRFLADEDLRCRDEYACQRRRETPNLRSLNIGGARGLTLEHIPMLRKLCGWIEELGLANVGYRIEEISQIFKEEHQEAGPSDGDAMDIDSGIPPKKAELPPLALRYIDLTAVPGLTHTALVNPNLSSIVTEKSAPLIVVELSEYVTKPLQERQSRYPGASNYTFSPLVATNLSSPVSDVKLSERYGNGWVVRELGRRSWYVRGPGAKGAAACGIAGSGYGS</sequence>
<name>A0A167YG44_9EURO</name>